<dbReference type="EMBL" id="JAGGKC010000010">
    <property type="protein sequence ID" value="MBP1918987.1"/>
    <property type="molecule type" value="Genomic_DNA"/>
</dbReference>
<name>A0ABS4G366_9CLOT</name>
<dbReference type="Proteomes" id="UP001519271">
    <property type="component" value="Unassembled WGS sequence"/>
</dbReference>
<proteinExistence type="predicted"/>
<organism evidence="2 3">
    <name type="scientific">Youngiibacter multivorans</name>
    <dbReference type="NCBI Taxonomy" id="937251"/>
    <lineage>
        <taxon>Bacteria</taxon>
        <taxon>Bacillati</taxon>
        <taxon>Bacillota</taxon>
        <taxon>Clostridia</taxon>
        <taxon>Eubacteriales</taxon>
        <taxon>Clostridiaceae</taxon>
        <taxon>Youngiibacter</taxon>
    </lineage>
</organism>
<protein>
    <submittedName>
        <fullName evidence="2">Methanogenic corrinoid protein MtbC1</fullName>
    </submittedName>
</protein>
<sequence length="220" mass="24581">MNSMAEEFISIIETEDRAKALEYIVGKLESGEAGIVEVYEEVLAKSLNEMKLTGDERTDIWKEHVRSSIIKTIVENCYPYVIKEREKRNSHPELKKVAVVCPVDEYHEIGARMIADYFTINGYDTTFVGSNTPKEVFVAGIHVDKPNYIAISITNPYNLVSARNTIELIRKADHSVKILAGGSALSKLHDKASSLGADSYLTSFEDIEKLGGGREYETTI</sequence>
<dbReference type="InterPro" id="IPR036724">
    <property type="entry name" value="Cobalamin-bd_sf"/>
</dbReference>
<feature type="domain" description="B12-binding" evidence="1">
    <location>
        <begin position="94"/>
        <end position="220"/>
    </location>
</feature>
<gene>
    <name evidence="2" type="ORF">J2Z34_001472</name>
</gene>
<dbReference type="RefSeq" id="WP_209459206.1">
    <property type="nucleotide sequence ID" value="NZ_JAGGKC010000010.1"/>
</dbReference>
<dbReference type="PROSITE" id="PS51332">
    <property type="entry name" value="B12_BINDING"/>
    <property type="match status" value="1"/>
</dbReference>
<evidence type="ECO:0000259" key="1">
    <source>
        <dbReference type="PROSITE" id="PS51332"/>
    </source>
</evidence>
<keyword evidence="3" id="KW-1185">Reference proteome</keyword>
<dbReference type="SUPFAM" id="SSF52242">
    <property type="entry name" value="Cobalamin (vitamin B12)-binding domain"/>
    <property type="match status" value="1"/>
</dbReference>
<dbReference type="Pfam" id="PF02310">
    <property type="entry name" value="B12-binding"/>
    <property type="match status" value="1"/>
</dbReference>
<evidence type="ECO:0000313" key="2">
    <source>
        <dbReference type="EMBL" id="MBP1918987.1"/>
    </source>
</evidence>
<evidence type="ECO:0000313" key="3">
    <source>
        <dbReference type="Proteomes" id="UP001519271"/>
    </source>
</evidence>
<dbReference type="CDD" id="cd02065">
    <property type="entry name" value="B12-binding_like"/>
    <property type="match status" value="1"/>
</dbReference>
<comment type="caution">
    <text evidence="2">The sequence shown here is derived from an EMBL/GenBank/DDBJ whole genome shotgun (WGS) entry which is preliminary data.</text>
</comment>
<dbReference type="Gene3D" id="3.40.50.280">
    <property type="entry name" value="Cobalamin-binding domain"/>
    <property type="match status" value="1"/>
</dbReference>
<reference evidence="2 3" key="1">
    <citation type="submission" date="2021-03" db="EMBL/GenBank/DDBJ databases">
        <title>Genomic Encyclopedia of Type Strains, Phase IV (KMG-IV): sequencing the most valuable type-strain genomes for metagenomic binning, comparative biology and taxonomic classification.</title>
        <authorList>
            <person name="Goeker M."/>
        </authorList>
    </citation>
    <scope>NUCLEOTIDE SEQUENCE [LARGE SCALE GENOMIC DNA]</scope>
    <source>
        <strain evidence="2 3">DSM 6139</strain>
    </source>
</reference>
<dbReference type="InterPro" id="IPR006158">
    <property type="entry name" value="Cobalamin-bd"/>
</dbReference>
<accession>A0ABS4G366</accession>